<gene>
    <name evidence="1" type="ORF">ENT17_06090</name>
</gene>
<comment type="caution">
    <text evidence="1">The sequence shown here is derived from an EMBL/GenBank/DDBJ whole genome shotgun (WGS) entry which is preliminary data.</text>
</comment>
<sequence>MDELVNLVVQKTGIPEAAAKQAVEVVLGYLKEKLPVPIAGQIDTAVSGSGKLDDVTKGLKNFLKNS</sequence>
<dbReference type="AlphaFoldDB" id="A0A7C4Q8R4"/>
<reference evidence="1" key="1">
    <citation type="journal article" date="2020" name="mSystems">
        <title>Genome- and Community-Level Interaction Insights into Carbon Utilization and Element Cycling Functions of Hydrothermarchaeota in Hydrothermal Sediment.</title>
        <authorList>
            <person name="Zhou Z."/>
            <person name="Liu Y."/>
            <person name="Xu W."/>
            <person name="Pan J."/>
            <person name="Luo Z.H."/>
            <person name="Li M."/>
        </authorList>
    </citation>
    <scope>NUCLEOTIDE SEQUENCE [LARGE SCALE GENOMIC DNA]</scope>
    <source>
        <strain evidence="1">SpSt-556</strain>
    </source>
</reference>
<evidence type="ECO:0008006" key="2">
    <source>
        <dbReference type="Google" id="ProtNLM"/>
    </source>
</evidence>
<organism evidence="1">
    <name type="scientific">Bellilinea caldifistulae</name>
    <dbReference type="NCBI Taxonomy" id="360411"/>
    <lineage>
        <taxon>Bacteria</taxon>
        <taxon>Bacillati</taxon>
        <taxon>Chloroflexota</taxon>
        <taxon>Anaerolineae</taxon>
        <taxon>Anaerolineales</taxon>
        <taxon>Anaerolineaceae</taxon>
        <taxon>Bellilinea</taxon>
    </lineage>
</organism>
<dbReference type="EMBL" id="DSXR01000058">
    <property type="protein sequence ID" value="HGS87174.1"/>
    <property type="molecule type" value="Genomic_DNA"/>
</dbReference>
<evidence type="ECO:0000313" key="1">
    <source>
        <dbReference type="EMBL" id="HGS87174.1"/>
    </source>
</evidence>
<name>A0A7C4Q8R4_9CHLR</name>
<accession>A0A7C4Q8R4</accession>
<protein>
    <recommendedName>
        <fullName evidence="2">DUF2267 domain-containing protein</fullName>
    </recommendedName>
</protein>
<proteinExistence type="predicted"/>